<keyword evidence="2" id="KW-0813">Transport</keyword>
<feature type="transmembrane region" description="Helical" evidence="9">
    <location>
        <begin position="63"/>
        <end position="83"/>
    </location>
</feature>
<feature type="transmembrane region" description="Helical" evidence="9">
    <location>
        <begin position="114"/>
        <end position="139"/>
    </location>
</feature>
<evidence type="ECO:0000256" key="1">
    <source>
        <dbReference type="ARBA" id="ARBA00004429"/>
    </source>
</evidence>
<feature type="transmembrane region" description="Helical" evidence="9">
    <location>
        <begin position="12"/>
        <end position="29"/>
    </location>
</feature>
<evidence type="ECO:0000256" key="3">
    <source>
        <dbReference type="ARBA" id="ARBA00022475"/>
    </source>
</evidence>
<protein>
    <submittedName>
        <fullName evidence="10">YeeE/YedE family protein</fullName>
    </submittedName>
</protein>
<dbReference type="Pfam" id="PF04143">
    <property type="entry name" value="Sulf_transp"/>
    <property type="match status" value="1"/>
</dbReference>
<dbReference type="PANTHER" id="PTHR30574">
    <property type="entry name" value="INNER MEMBRANE PROTEIN YEDE"/>
    <property type="match status" value="1"/>
</dbReference>
<accession>A0ABS9KFG4</accession>
<reference evidence="10" key="1">
    <citation type="submission" date="2022-01" db="EMBL/GenBank/DDBJ databases">
        <authorList>
            <person name="Wang Y."/>
        </authorList>
    </citation>
    <scope>NUCLEOTIDE SEQUENCE</scope>
    <source>
        <strain evidence="10">WB101</strain>
    </source>
</reference>
<feature type="transmembrane region" description="Helical" evidence="9">
    <location>
        <begin position="160"/>
        <end position="185"/>
    </location>
</feature>
<keyword evidence="3" id="KW-1003">Cell membrane</keyword>
<dbReference type="RefSeq" id="WP_237854960.1">
    <property type="nucleotide sequence ID" value="NZ_JAKLWS010000018.1"/>
</dbReference>
<dbReference type="Proteomes" id="UP001165366">
    <property type="component" value="Unassembled WGS sequence"/>
</dbReference>
<evidence type="ECO:0000256" key="2">
    <source>
        <dbReference type="ARBA" id="ARBA00022448"/>
    </source>
</evidence>
<evidence type="ECO:0000256" key="9">
    <source>
        <dbReference type="SAM" id="Phobius"/>
    </source>
</evidence>
<keyword evidence="6 9" id="KW-1133">Transmembrane helix</keyword>
<evidence type="ECO:0000313" key="10">
    <source>
        <dbReference type="EMBL" id="MCG2589600.1"/>
    </source>
</evidence>
<dbReference type="PANTHER" id="PTHR30574:SF1">
    <property type="entry name" value="SULPHUR TRANSPORT DOMAIN-CONTAINING PROTEIN"/>
    <property type="match status" value="1"/>
</dbReference>
<organism evidence="10 11">
    <name type="scientific">Rhodohalobacter sulfatireducens</name>
    <dbReference type="NCBI Taxonomy" id="2911366"/>
    <lineage>
        <taxon>Bacteria</taxon>
        <taxon>Pseudomonadati</taxon>
        <taxon>Balneolota</taxon>
        <taxon>Balneolia</taxon>
        <taxon>Balneolales</taxon>
        <taxon>Balneolaceae</taxon>
        <taxon>Rhodohalobacter</taxon>
    </lineage>
</organism>
<comment type="subcellular location">
    <subcellularLocation>
        <location evidence="1">Cell inner membrane</location>
        <topology evidence="1">Multi-pass membrane protein</topology>
    </subcellularLocation>
</comment>
<evidence type="ECO:0000256" key="5">
    <source>
        <dbReference type="ARBA" id="ARBA00022692"/>
    </source>
</evidence>
<evidence type="ECO:0000256" key="7">
    <source>
        <dbReference type="ARBA" id="ARBA00023136"/>
    </source>
</evidence>
<keyword evidence="7 9" id="KW-0472">Membrane</keyword>
<dbReference type="InterPro" id="IPR007272">
    <property type="entry name" value="Sulf_transp_TsuA/YedE"/>
</dbReference>
<keyword evidence="4" id="KW-0997">Cell inner membrane</keyword>
<evidence type="ECO:0000256" key="4">
    <source>
        <dbReference type="ARBA" id="ARBA00022519"/>
    </source>
</evidence>
<proteinExistence type="inferred from homology"/>
<evidence type="ECO:0000256" key="8">
    <source>
        <dbReference type="ARBA" id="ARBA00035655"/>
    </source>
</evidence>
<evidence type="ECO:0000256" key="6">
    <source>
        <dbReference type="ARBA" id="ARBA00022989"/>
    </source>
</evidence>
<name>A0ABS9KFG4_9BACT</name>
<keyword evidence="11" id="KW-1185">Reference proteome</keyword>
<evidence type="ECO:0000313" key="11">
    <source>
        <dbReference type="Proteomes" id="UP001165366"/>
    </source>
</evidence>
<sequence>MDFLTEPWPWYIAGPLIGLTVPGLLIMGGKKFGISSNFRHACAACFPGDVDFFHYDWKKEGTWNMIFLTGIVLGGFLAGYVWANPDPVAISAQTVADLQALGINSFEGLVPADLFSWASLGTFEGIMILALGGFLVGFGTRYGGGCTSGHAITGISDLQIASVVATISFFVGGLIMTHIILPLILS</sequence>
<gene>
    <name evidence="10" type="ORF">L6773_13555</name>
</gene>
<comment type="caution">
    <text evidence="10">The sequence shown here is derived from an EMBL/GenBank/DDBJ whole genome shotgun (WGS) entry which is preliminary data.</text>
</comment>
<reference evidence="10" key="2">
    <citation type="submission" date="2024-05" db="EMBL/GenBank/DDBJ databases">
        <title>Rhodohalobacter halophilus gen. nov., sp. nov., a moderately halophilic member of the family Balneolaceae.</title>
        <authorList>
            <person name="Xia J."/>
        </authorList>
    </citation>
    <scope>NUCLEOTIDE SEQUENCE</scope>
    <source>
        <strain evidence="10">WB101</strain>
    </source>
</reference>
<dbReference type="EMBL" id="JAKLWS010000018">
    <property type="protein sequence ID" value="MCG2589600.1"/>
    <property type="molecule type" value="Genomic_DNA"/>
</dbReference>
<comment type="similarity">
    <text evidence="8">Belongs to the TsuA/YedE (TC 9.B.102) family.</text>
</comment>
<keyword evidence="5 9" id="KW-0812">Transmembrane</keyword>